<evidence type="ECO:0000259" key="7">
    <source>
        <dbReference type="Pfam" id="PF04138"/>
    </source>
</evidence>
<dbReference type="InterPro" id="IPR001173">
    <property type="entry name" value="Glyco_trans_2-like"/>
</dbReference>
<dbReference type="GO" id="GO:0000271">
    <property type="term" value="P:polysaccharide biosynthetic process"/>
    <property type="evidence" value="ECO:0007669"/>
    <property type="project" value="InterPro"/>
</dbReference>
<keyword evidence="2 5" id="KW-0812">Transmembrane</keyword>
<feature type="domain" description="GtrA/DPMS transmembrane" evidence="7">
    <location>
        <begin position="12"/>
        <end position="135"/>
    </location>
</feature>
<evidence type="ECO:0000256" key="5">
    <source>
        <dbReference type="SAM" id="Phobius"/>
    </source>
</evidence>
<dbReference type="Gene3D" id="3.90.550.10">
    <property type="entry name" value="Spore Coat Polysaccharide Biosynthesis Protein SpsA, Chain A"/>
    <property type="match status" value="1"/>
</dbReference>
<dbReference type="InterPro" id="IPR050256">
    <property type="entry name" value="Glycosyltransferase_2"/>
</dbReference>
<dbReference type="AlphaFoldDB" id="A0A8J7E0K2"/>
<organism evidence="8 9">
    <name type="scientific">Lusitaniella coriacea LEGE 07157</name>
    <dbReference type="NCBI Taxonomy" id="945747"/>
    <lineage>
        <taxon>Bacteria</taxon>
        <taxon>Bacillati</taxon>
        <taxon>Cyanobacteriota</taxon>
        <taxon>Cyanophyceae</taxon>
        <taxon>Spirulinales</taxon>
        <taxon>Lusitaniellaceae</taxon>
        <taxon>Lusitaniella</taxon>
    </lineage>
</organism>
<dbReference type="PANTHER" id="PTHR48090:SF7">
    <property type="entry name" value="RFBJ PROTEIN"/>
    <property type="match status" value="1"/>
</dbReference>
<dbReference type="GO" id="GO:0016020">
    <property type="term" value="C:membrane"/>
    <property type="evidence" value="ECO:0007669"/>
    <property type="project" value="UniProtKB-SubCell"/>
</dbReference>
<dbReference type="Proteomes" id="UP000654482">
    <property type="component" value="Unassembled WGS sequence"/>
</dbReference>
<dbReference type="InterPro" id="IPR029044">
    <property type="entry name" value="Nucleotide-diphossugar_trans"/>
</dbReference>
<keyword evidence="3 5" id="KW-1133">Transmembrane helix</keyword>
<name>A0A8J7E0K2_9CYAN</name>
<evidence type="ECO:0000256" key="2">
    <source>
        <dbReference type="ARBA" id="ARBA00022692"/>
    </source>
</evidence>
<dbReference type="CDD" id="cd04179">
    <property type="entry name" value="DPM_DPG-synthase_like"/>
    <property type="match status" value="1"/>
</dbReference>
<dbReference type="SUPFAM" id="SSF53448">
    <property type="entry name" value="Nucleotide-diphospho-sugar transferases"/>
    <property type="match status" value="1"/>
</dbReference>
<protein>
    <submittedName>
        <fullName evidence="8">Glycosyltransferase</fullName>
    </submittedName>
</protein>
<evidence type="ECO:0000256" key="1">
    <source>
        <dbReference type="ARBA" id="ARBA00004141"/>
    </source>
</evidence>
<keyword evidence="4 5" id="KW-0472">Membrane</keyword>
<evidence type="ECO:0000313" key="8">
    <source>
        <dbReference type="EMBL" id="MBE9118276.1"/>
    </source>
</evidence>
<dbReference type="InterPro" id="IPR007267">
    <property type="entry name" value="GtrA_DPMS_TM"/>
</dbReference>
<feature type="transmembrane region" description="Helical" evidence="5">
    <location>
        <begin position="44"/>
        <end position="62"/>
    </location>
</feature>
<reference evidence="8" key="1">
    <citation type="submission" date="2020-10" db="EMBL/GenBank/DDBJ databases">
        <authorList>
            <person name="Castelo-Branco R."/>
            <person name="Eusebio N."/>
            <person name="Adriana R."/>
            <person name="Vieira A."/>
            <person name="Brugerolle De Fraissinette N."/>
            <person name="Rezende De Castro R."/>
            <person name="Schneider M.P."/>
            <person name="Vasconcelos V."/>
            <person name="Leao P.N."/>
        </authorList>
    </citation>
    <scope>NUCLEOTIDE SEQUENCE</scope>
    <source>
        <strain evidence="8">LEGE 07157</strain>
    </source>
</reference>
<accession>A0A8J7E0K2</accession>
<comment type="subcellular location">
    <subcellularLocation>
        <location evidence="1">Membrane</location>
        <topology evidence="1">Multi-pass membrane protein</topology>
    </subcellularLocation>
</comment>
<gene>
    <name evidence="8" type="ORF">IQ249_20500</name>
</gene>
<dbReference type="EMBL" id="JADEWZ010000042">
    <property type="protein sequence ID" value="MBE9118276.1"/>
    <property type="molecule type" value="Genomic_DNA"/>
</dbReference>
<keyword evidence="9" id="KW-1185">Reference proteome</keyword>
<evidence type="ECO:0000256" key="4">
    <source>
        <dbReference type="ARBA" id="ARBA00023136"/>
    </source>
</evidence>
<dbReference type="RefSeq" id="WP_194031363.1">
    <property type="nucleotide sequence ID" value="NZ_JADEWZ010000042.1"/>
</dbReference>
<feature type="transmembrane region" description="Helical" evidence="5">
    <location>
        <begin position="109"/>
        <end position="129"/>
    </location>
</feature>
<proteinExistence type="predicted"/>
<dbReference type="PANTHER" id="PTHR48090">
    <property type="entry name" value="UNDECAPRENYL-PHOSPHATE 4-DEOXY-4-FORMAMIDO-L-ARABINOSE TRANSFERASE-RELATED"/>
    <property type="match status" value="1"/>
</dbReference>
<dbReference type="Pfam" id="PF00535">
    <property type="entry name" value="Glycos_transf_2"/>
    <property type="match status" value="1"/>
</dbReference>
<sequence>MLKQLFKQRVFKFLIGGGVAAGFNLLAIYILIEKLGFDTPSLQNLANVIAIELSLILSFFIYRVWVWTGGIWTIKEILFKQLPVYHLAAGAAVLTRIFLIFPILNWLGINYSINTLVGVLFSATLNYILSDRLVFPSASQKQTIQSNAELHHPEGLAPALALRSPNPQPKPPESHQPIELFSLVIPAHNEEESIGNTLQYISQVLSLENIPYEILVVNDRSRDRTESILQTIVAQNPQIRYLNNYYPNGFGFAVRCGLENFRGDAVAIVMSDSSDSPENIIDYYRKLQEGYECVFGSRFIKGGKVIDYPIHKLWVNRLANQFVSTLFNLKYNDTTNAFKAYRREVIEGIFPLVSHHFNLTVEMPLKAIVRGYSHTIVPITWQNRKTGVSKLKLQEMGSRYLFIVLYILLEKLLSKGDYVRQNSDARLLQLNKNGQVIRENSAEISQN</sequence>
<feature type="domain" description="Glycosyltransferase 2-like" evidence="6">
    <location>
        <begin position="182"/>
        <end position="349"/>
    </location>
</feature>
<feature type="transmembrane region" description="Helical" evidence="5">
    <location>
        <begin position="83"/>
        <end position="103"/>
    </location>
</feature>
<comment type="caution">
    <text evidence="8">The sequence shown here is derived from an EMBL/GenBank/DDBJ whole genome shotgun (WGS) entry which is preliminary data.</text>
</comment>
<evidence type="ECO:0000256" key="3">
    <source>
        <dbReference type="ARBA" id="ARBA00022989"/>
    </source>
</evidence>
<feature type="transmembrane region" description="Helical" evidence="5">
    <location>
        <begin position="12"/>
        <end position="32"/>
    </location>
</feature>
<evidence type="ECO:0000313" key="9">
    <source>
        <dbReference type="Proteomes" id="UP000654482"/>
    </source>
</evidence>
<dbReference type="Pfam" id="PF04138">
    <property type="entry name" value="GtrA_DPMS_TM"/>
    <property type="match status" value="1"/>
</dbReference>
<evidence type="ECO:0000259" key="6">
    <source>
        <dbReference type="Pfam" id="PF00535"/>
    </source>
</evidence>